<comment type="caution">
    <text evidence="2">The sequence shown here is derived from an EMBL/GenBank/DDBJ whole genome shotgun (WGS) entry which is preliminary data.</text>
</comment>
<dbReference type="Gene3D" id="2.40.128.20">
    <property type="match status" value="1"/>
</dbReference>
<accession>A0A835Z448</accession>
<keyword evidence="3" id="KW-1185">Reference proteome</keyword>
<feature type="compositionally biased region" description="Gly residues" evidence="1">
    <location>
        <begin position="147"/>
        <end position="166"/>
    </location>
</feature>
<dbReference type="SUPFAM" id="SSF50814">
    <property type="entry name" value="Lipocalins"/>
    <property type="match status" value="1"/>
</dbReference>
<proteinExistence type="predicted"/>
<evidence type="ECO:0000256" key="1">
    <source>
        <dbReference type="SAM" id="MobiDB-lite"/>
    </source>
</evidence>
<name>A0A835Z448_9STRA</name>
<sequence length="275" mass="29572">MLQQLAKGAMVAGAAAAGDPSPSAALFEDVLKEGGCPKYDEVKGPSVAAFDMDKYMGVWYELAYHDWTQYSICGCTRFNMTRRATTIEDMFTTQCPRSIGQTYAVNMSMAINPATPGQFLEKAFYTDWPNMVLDVWAEGDAPAPALGAGGGGGGGGAGGAQQQGGGKPRRHYGKAIQMQCVEVMGRRAFVGINFLSRTPVTSDAELAEMWERAERLGIARYGGNRAEMERVDHTNCKYPRTTDNGVIFRKERAGLGALLGVKILDQSLMVSLSGA</sequence>
<protein>
    <submittedName>
        <fullName evidence="2">Uncharacterized protein</fullName>
    </submittedName>
</protein>
<dbReference type="OrthoDB" id="440612at2759"/>
<dbReference type="InterPro" id="IPR012674">
    <property type="entry name" value="Calycin"/>
</dbReference>
<feature type="region of interest" description="Disordered" evidence="1">
    <location>
        <begin position="144"/>
        <end position="171"/>
    </location>
</feature>
<organism evidence="2 3">
    <name type="scientific">Tribonema minus</name>
    <dbReference type="NCBI Taxonomy" id="303371"/>
    <lineage>
        <taxon>Eukaryota</taxon>
        <taxon>Sar</taxon>
        <taxon>Stramenopiles</taxon>
        <taxon>Ochrophyta</taxon>
        <taxon>PX clade</taxon>
        <taxon>Xanthophyceae</taxon>
        <taxon>Tribonematales</taxon>
        <taxon>Tribonemataceae</taxon>
        <taxon>Tribonema</taxon>
    </lineage>
</organism>
<dbReference type="EMBL" id="JAFCMP010000107">
    <property type="protein sequence ID" value="KAG5186675.1"/>
    <property type="molecule type" value="Genomic_DNA"/>
</dbReference>
<gene>
    <name evidence="2" type="ORF">JKP88DRAFT_207382</name>
</gene>
<evidence type="ECO:0000313" key="3">
    <source>
        <dbReference type="Proteomes" id="UP000664859"/>
    </source>
</evidence>
<dbReference type="Proteomes" id="UP000664859">
    <property type="component" value="Unassembled WGS sequence"/>
</dbReference>
<dbReference type="AlphaFoldDB" id="A0A835Z448"/>
<reference evidence="2" key="1">
    <citation type="submission" date="2021-02" db="EMBL/GenBank/DDBJ databases">
        <title>First Annotated Genome of the Yellow-green Alga Tribonema minus.</title>
        <authorList>
            <person name="Mahan K.M."/>
        </authorList>
    </citation>
    <scope>NUCLEOTIDE SEQUENCE</scope>
    <source>
        <strain evidence="2">UTEX B ZZ1240</strain>
    </source>
</reference>
<evidence type="ECO:0000313" key="2">
    <source>
        <dbReference type="EMBL" id="KAG5186675.1"/>
    </source>
</evidence>